<keyword evidence="2" id="KW-1185">Reference proteome</keyword>
<sequence>MPRRGPFYVAVARHLVYLGSSLFPPAAIVHGGVNSCCNSNYFLQQVVSELRFGSSALATIDDTRFERTVEFLNLAKEGSFILFSQNFFKSFTFPSHLITLLCLQNMSVPKIETDKFDGKSVFVMWGKKMKAVLVQNKIVPAICSPEEYSESSNEGHMKNKCFKRIKDEKRRKHGKGSNKTHDFDSDERAKSKREIERYIEREGVAPVTVFWLRSRSEGSDHLVTNQRRHDAASSTQPLLSVLSLSARHCSHRQPMSAVVPWSFIFPS</sequence>
<organism evidence="1 2">
    <name type="scientific">Catharanthus roseus</name>
    <name type="common">Madagascar periwinkle</name>
    <name type="synonym">Vinca rosea</name>
    <dbReference type="NCBI Taxonomy" id="4058"/>
    <lineage>
        <taxon>Eukaryota</taxon>
        <taxon>Viridiplantae</taxon>
        <taxon>Streptophyta</taxon>
        <taxon>Embryophyta</taxon>
        <taxon>Tracheophyta</taxon>
        <taxon>Spermatophyta</taxon>
        <taxon>Magnoliopsida</taxon>
        <taxon>eudicotyledons</taxon>
        <taxon>Gunneridae</taxon>
        <taxon>Pentapetalae</taxon>
        <taxon>asterids</taxon>
        <taxon>lamiids</taxon>
        <taxon>Gentianales</taxon>
        <taxon>Apocynaceae</taxon>
        <taxon>Rauvolfioideae</taxon>
        <taxon>Vinceae</taxon>
        <taxon>Catharanthinae</taxon>
        <taxon>Catharanthus</taxon>
    </lineage>
</organism>
<proteinExistence type="predicted"/>
<evidence type="ECO:0000313" key="1">
    <source>
        <dbReference type="EMBL" id="KAI5671142.1"/>
    </source>
</evidence>
<accession>A0ACC0BEX5</accession>
<comment type="caution">
    <text evidence="1">The sequence shown here is derived from an EMBL/GenBank/DDBJ whole genome shotgun (WGS) entry which is preliminary data.</text>
</comment>
<reference evidence="2" key="1">
    <citation type="journal article" date="2023" name="Nat. Plants">
        <title>Single-cell RNA sequencing provides a high-resolution roadmap for understanding the multicellular compartmentation of specialized metabolism.</title>
        <authorList>
            <person name="Sun S."/>
            <person name="Shen X."/>
            <person name="Li Y."/>
            <person name="Li Y."/>
            <person name="Wang S."/>
            <person name="Li R."/>
            <person name="Zhang H."/>
            <person name="Shen G."/>
            <person name="Guo B."/>
            <person name="Wei J."/>
            <person name="Xu J."/>
            <person name="St-Pierre B."/>
            <person name="Chen S."/>
            <person name="Sun C."/>
        </authorList>
    </citation>
    <scope>NUCLEOTIDE SEQUENCE [LARGE SCALE GENOMIC DNA]</scope>
</reference>
<dbReference type="EMBL" id="CM044703">
    <property type="protein sequence ID" value="KAI5671142.1"/>
    <property type="molecule type" value="Genomic_DNA"/>
</dbReference>
<gene>
    <name evidence="1" type="ORF">M9H77_11506</name>
</gene>
<dbReference type="Proteomes" id="UP001060085">
    <property type="component" value="Linkage Group LG03"/>
</dbReference>
<name>A0ACC0BEX5_CATRO</name>
<evidence type="ECO:0000313" key="2">
    <source>
        <dbReference type="Proteomes" id="UP001060085"/>
    </source>
</evidence>
<protein>
    <submittedName>
        <fullName evidence="1">Uncharacterized protein</fullName>
    </submittedName>
</protein>